<comment type="caution">
    <text evidence="2">The sequence shown here is derived from an EMBL/GenBank/DDBJ whole genome shotgun (WGS) entry which is preliminary data.</text>
</comment>
<dbReference type="RefSeq" id="WP_165918937.1">
    <property type="nucleotide sequence ID" value="NZ_NRRP01000008.1"/>
</dbReference>
<organism evidence="2 3">
    <name type="scientific">Rhodovulum adriaticum</name>
    <name type="common">Rhodopseudomonas adriatica</name>
    <dbReference type="NCBI Taxonomy" id="35804"/>
    <lineage>
        <taxon>Bacteria</taxon>
        <taxon>Pseudomonadati</taxon>
        <taxon>Pseudomonadota</taxon>
        <taxon>Alphaproteobacteria</taxon>
        <taxon>Rhodobacterales</taxon>
        <taxon>Paracoccaceae</taxon>
        <taxon>Rhodovulum</taxon>
    </lineage>
</organism>
<evidence type="ECO:0000313" key="2">
    <source>
        <dbReference type="EMBL" id="TCP26366.1"/>
    </source>
</evidence>
<dbReference type="Proteomes" id="UP000295733">
    <property type="component" value="Unassembled WGS sequence"/>
</dbReference>
<reference evidence="2 3" key="1">
    <citation type="submission" date="2019-03" db="EMBL/GenBank/DDBJ databases">
        <title>Genomic Encyclopedia of Type Strains, Phase IV (KMG-IV): sequencing the most valuable type-strain genomes for metagenomic binning, comparative biology and taxonomic classification.</title>
        <authorList>
            <person name="Goeker M."/>
        </authorList>
    </citation>
    <scope>NUCLEOTIDE SEQUENCE [LARGE SCALE GENOMIC DNA]</scope>
    <source>
        <strain evidence="2 3">DSM 2781</strain>
    </source>
</reference>
<dbReference type="Pfam" id="PF01636">
    <property type="entry name" value="APH"/>
    <property type="match status" value="1"/>
</dbReference>
<evidence type="ECO:0000259" key="1">
    <source>
        <dbReference type="Pfam" id="PF01636"/>
    </source>
</evidence>
<gene>
    <name evidence="2" type="ORF">EV656_102331</name>
</gene>
<dbReference type="EMBL" id="SLXL01000002">
    <property type="protein sequence ID" value="TCP26366.1"/>
    <property type="molecule type" value="Genomic_DNA"/>
</dbReference>
<sequence>MVRELEELETLLAAAETLQEIQSRRKAIARFAVEDLAKTGPGSSVFEGRYADSPAILKLFHGPERTERARAQKRELTRLGAFMATGRFRVAPLLNAWPGEGITVTARIEGTPMDAMLADAPPTDRDALLGGAGQWLAHLVSRATRQHSFGGRYWVRVRTADLSDITDGPDGALAAALAQRLAQRLPAVAGATVTQARCHSDFAPANLIVTPAALYGVDIQNANWLPLVKDLARFLVYLETRHPRSRAERPLGIAQPDIDALCAPLQRYFTPIDRSRLLPFFIGVELADKFATIDRAAPRADNLRRAITAYLRAPTTALPG</sequence>
<keyword evidence="2" id="KW-0808">Transferase</keyword>
<dbReference type="Gene3D" id="3.90.1200.10">
    <property type="match status" value="1"/>
</dbReference>
<name>A0A4V6NQK8_RHOAD</name>
<protein>
    <submittedName>
        <fullName evidence="2">Phosphotransferase family enzyme</fullName>
    </submittedName>
</protein>
<dbReference type="AlphaFoldDB" id="A0A4V6NQK8"/>
<feature type="domain" description="Aminoglycoside phosphotransferase" evidence="1">
    <location>
        <begin position="51"/>
        <end position="242"/>
    </location>
</feature>
<dbReference type="InterPro" id="IPR011009">
    <property type="entry name" value="Kinase-like_dom_sf"/>
</dbReference>
<dbReference type="GO" id="GO:0016740">
    <property type="term" value="F:transferase activity"/>
    <property type="evidence" value="ECO:0007669"/>
    <property type="project" value="UniProtKB-KW"/>
</dbReference>
<proteinExistence type="predicted"/>
<keyword evidence="3" id="KW-1185">Reference proteome</keyword>
<dbReference type="SUPFAM" id="SSF56112">
    <property type="entry name" value="Protein kinase-like (PK-like)"/>
    <property type="match status" value="1"/>
</dbReference>
<dbReference type="InterPro" id="IPR002575">
    <property type="entry name" value="Aminoglycoside_PTrfase"/>
</dbReference>
<evidence type="ECO:0000313" key="3">
    <source>
        <dbReference type="Proteomes" id="UP000295733"/>
    </source>
</evidence>
<accession>A0A4V6NQK8</accession>